<organism evidence="2 3">
    <name type="scientific">Daubentonia madagascariensis</name>
    <name type="common">Aye-aye</name>
    <name type="synonym">Sciurus madagascariensis</name>
    <dbReference type="NCBI Taxonomy" id="31869"/>
    <lineage>
        <taxon>Eukaryota</taxon>
        <taxon>Metazoa</taxon>
        <taxon>Chordata</taxon>
        <taxon>Craniata</taxon>
        <taxon>Vertebrata</taxon>
        <taxon>Euteleostomi</taxon>
        <taxon>Mammalia</taxon>
        <taxon>Eutheria</taxon>
        <taxon>Euarchontoglires</taxon>
        <taxon>Primates</taxon>
        <taxon>Strepsirrhini</taxon>
        <taxon>Chiromyiformes</taxon>
        <taxon>Daubentoniidae</taxon>
        <taxon>Daubentonia</taxon>
    </lineage>
</organism>
<dbReference type="AlphaFoldDB" id="A0ABD2ES96"/>
<feature type="region of interest" description="Disordered" evidence="1">
    <location>
        <begin position="29"/>
        <end position="79"/>
    </location>
</feature>
<dbReference type="EMBL" id="JBFSEQ010000003">
    <property type="protein sequence ID" value="KAL2781972.1"/>
    <property type="molecule type" value="Genomic_DNA"/>
</dbReference>
<accession>A0ABD2ES96</accession>
<sequence>MAAHQSLASKIFCLCCRDCEESCVIDNSNIPNQTQEHQPSAHGLQLQKDGPDRQNPNHAKVTSHLPPGQPLIHPEKTASFSSSEFEDLYTQASQSNFYKRNLNRYSQERWPFQRCFIGRP</sequence>
<keyword evidence="3" id="KW-1185">Reference proteome</keyword>
<gene>
    <name evidence="2" type="ORF">WCI35_010611</name>
</gene>
<dbReference type="Proteomes" id="UP001610411">
    <property type="component" value="Unassembled WGS sequence"/>
</dbReference>
<evidence type="ECO:0000256" key="1">
    <source>
        <dbReference type="SAM" id="MobiDB-lite"/>
    </source>
</evidence>
<comment type="caution">
    <text evidence="2">The sequence shown here is derived from an EMBL/GenBank/DDBJ whole genome shotgun (WGS) entry which is preliminary data.</text>
</comment>
<proteinExistence type="predicted"/>
<feature type="compositionally biased region" description="Polar residues" evidence="1">
    <location>
        <begin position="29"/>
        <end position="38"/>
    </location>
</feature>
<evidence type="ECO:0000313" key="3">
    <source>
        <dbReference type="Proteomes" id="UP001610411"/>
    </source>
</evidence>
<evidence type="ECO:0000313" key="2">
    <source>
        <dbReference type="EMBL" id="KAL2781972.1"/>
    </source>
</evidence>
<reference evidence="2 3" key="1">
    <citation type="journal article" date="2024" name="G3 (Bethesda)">
        <title>A hybrid genome assembly of the endangered aye-aye (Daubentonia madagascariensis).</title>
        <authorList>
            <person name="Versoza C.J."/>
            <person name="Pfeifer S.P."/>
        </authorList>
    </citation>
    <scope>NUCLEOTIDE SEQUENCE [LARGE SCALE GENOMIC DNA]</scope>
    <source>
        <strain evidence="2">6821</strain>
    </source>
</reference>
<protein>
    <submittedName>
        <fullName evidence="2">Testis-expressed protein 48 isoform 1</fullName>
    </submittedName>
</protein>
<name>A0ABD2ES96_DAUMA</name>